<protein>
    <submittedName>
        <fullName evidence="10">Uncharacterized protein</fullName>
    </submittedName>
</protein>
<dbReference type="EMBL" id="CAJOBA010036914">
    <property type="protein sequence ID" value="CAF4032311.1"/>
    <property type="molecule type" value="Genomic_DNA"/>
</dbReference>
<dbReference type="SUPFAM" id="SSF52540">
    <property type="entry name" value="P-loop containing nucleoside triphosphate hydrolases"/>
    <property type="match status" value="1"/>
</dbReference>
<organism evidence="10 13">
    <name type="scientific">Didymodactylos carnosus</name>
    <dbReference type="NCBI Taxonomy" id="1234261"/>
    <lineage>
        <taxon>Eukaryota</taxon>
        <taxon>Metazoa</taxon>
        <taxon>Spiralia</taxon>
        <taxon>Gnathifera</taxon>
        <taxon>Rotifera</taxon>
        <taxon>Eurotatoria</taxon>
        <taxon>Bdelloidea</taxon>
        <taxon>Philodinida</taxon>
        <taxon>Philodinidae</taxon>
        <taxon>Didymodactylos</taxon>
    </lineage>
</organism>
<keyword evidence="3" id="KW-0812">Transmembrane</keyword>
<evidence type="ECO:0000313" key="13">
    <source>
        <dbReference type="Proteomes" id="UP000663829"/>
    </source>
</evidence>
<evidence type="ECO:0000256" key="1">
    <source>
        <dbReference type="ARBA" id="ARBA00004323"/>
    </source>
</evidence>
<evidence type="ECO:0000256" key="2">
    <source>
        <dbReference type="ARBA" id="ARBA00022679"/>
    </source>
</evidence>
<dbReference type="EMBL" id="CAJNOK010015372">
    <property type="protein sequence ID" value="CAF1224102.1"/>
    <property type="molecule type" value="Genomic_DNA"/>
</dbReference>
<dbReference type="GO" id="GO:0008146">
    <property type="term" value="F:sulfotransferase activity"/>
    <property type="evidence" value="ECO:0007669"/>
    <property type="project" value="InterPro"/>
</dbReference>
<keyword evidence="8" id="KW-0325">Glycoprotein</keyword>
<keyword evidence="7" id="KW-0472">Membrane</keyword>
<comment type="subcellular location">
    <subcellularLocation>
        <location evidence="1">Golgi apparatus membrane</location>
        <topology evidence="1">Single-pass type II membrane protein</topology>
    </subcellularLocation>
</comment>
<gene>
    <name evidence="10" type="ORF">GPM918_LOCUS39593</name>
    <name evidence="9" type="ORF">OVA965_LOCUS25059</name>
    <name evidence="12" type="ORF">SRO942_LOCUS40478</name>
    <name evidence="11" type="ORF">TMI583_LOCUS25784</name>
</gene>
<keyword evidence="6" id="KW-0333">Golgi apparatus</keyword>
<proteinExistence type="predicted"/>
<dbReference type="Proteomes" id="UP000681722">
    <property type="component" value="Unassembled WGS sequence"/>
</dbReference>
<evidence type="ECO:0000256" key="7">
    <source>
        <dbReference type="ARBA" id="ARBA00023136"/>
    </source>
</evidence>
<evidence type="ECO:0000256" key="8">
    <source>
        <dbReference type="ARBA" id="ARBA00023180"/>
    </source>
</evidence>
<dbReference type="Proteomes" id="UP000663829">
    <property type="component" value="Unassembled WGS sequence"/>
</dbReference>
<evidence type="ECO:0000313" key="9">
    <source>
        <dbReference type="EMBL" id="CAF1224102.1"/>
    </source>
</evidence>
<dbReference type="Proteomes" id="UP000677228">
    <property type="component" value="Unassembled WGS sequence"/>
</dbReference>
<accession>A0A815XIP4</accession>
<name>A0A815XIP4_9BILA</name>
<dbReference type="InterPro" id="IPR007734">
    <property type="entry name" value="Heparan_SO4_2-O-STrfase"/>
</dbReference>
<dbReference type="InterPro" id="IPR027417">
    <property type="entry name" value="P-loop_NTPase"/>
</dbReference>
<evidence type="ECO:0000256" key="3">
    <source>
        <dbReference type="ARBA" id="ARBA00022692"/>
    </source>
</evidence>
<dbReference type="PANTHER" id="PTHR12129:SF15">
    <property type="entry name" value="URONYL 2-SULFOTRANSFERASE"/>
    <property type="match status" value="1"/>
</dbReference>
<dbReference type="OrthoDB" id="10019582at2759"/>
<evidence type="ECO:0000313" key="10">
    <source>
        <dbReference type="EMBL" id="CAF1557951.1"/>
    </source>
</evidence>
<sequence>MKSLISHQARVLNFNFMEAQKYTRYKLNEQQQKRFVQMLIENSKMPTLFERHIYFINFIHHKQIQPLYINLLRNPLERVISDYYYSRYMCTVKKETCFRMKRAYINETLDDCVMRNEHQPHVCISLEHGVHSAIAFFCGQSSYCEGYKTAQRALAKAKSNIVKYYILVGVTEQLFKTFSVMEKVLPQFFSNIKKTYLRRKKKRVWVTPKEYRIEPSNRTREVIYKALKYERDLYKYVKRRLQQQFDEITSTKESNKIRA</sequence>
<dbReference type="PANTHER" id="PTHR12129">
    <property type="entry name" value="HEPARAN SULFATE 2-O-SULFOTRANSFERASE"/>
    <property type="match status" value="1"/>
</dbReference>
<dbReference type="Gene3D" id="3.40.50.300">
    <property type="entry name" value="P-loop containing nucleotide triphosphate hydrolases"/>
    <property type="match status" value="1"/>
</dbReference>
<evidence type="ECO:0000256" key="5">
    <source>
        <dbReference type="ARBA" id="ARBA00022989"/>
    </source>
</evidence>
<evidence type="ECO:0000313" key="11">
    <source>
        <dbReference type="EMBL" id="CAF4032311.1"/>
    </source>
</evidence>
<dbReference type="EMBL" id="CAJNOQ010027986">
    <property type="protein sequence ID" value="CAF1557951.1"/>
    <property type="molecule type" value="Genomic_DNA"/>
</dbReference>
<keyword evidence="2" id="KW-0808">Transferase</keyword>
<dbReference type="GO" id="GO:0000139">
    <property type="term" value="C:Golgi membrane"/>
    <property type="evidence" value="ECO:0007669"/>
    <property type="project" value="UniProtKB-SubCell"/>
</dbReference>
<dbReference type="Proteomes" id="UP000682733">
    <property type="component" value="Unassembled WGS sequence"/>
</dbReference>
<keyword evidence="4" id="KW-0735">Signal-anchor</keyword>
<evidence type="ECO:0000313" key="12">
    <source>
        <dbReference type="EMBL" id="CAF4419272.1"/>
    </source>
</evidence>
<evidence type="ECO:0000256" key="6">
    <source>
        <dbReference type="ARBA" id="ARBA00023034"/>
    </source>
</evidence>
<dbReference type="EMBL" id="CAJOBC010093716">
    <property type="protein sequence ID" value="CAF4419272.1"/>
    <property type="molecule type" value="Genomic_DNA"/>
</dbReference>
<keyword evidence="5" id="KW-1133">Transmembrane helix</keyword>
<reference evidence="10" key="1">
    <citation type="submission" date="2021-02" db="EMBL/GenBank/DDBJ databases">
        <authorList>
            <person name="Nowell W R."/>
        </authorList>
    </citation>
    <scope>NUCLEOTIDE SEQUENCE</scope>
</reference>
<keyword evidence="13" id="KW-1185">Reference proteome</keyword>
<evidence type="ECO:0000256" key="4">
    <source>
        <dbReference type="ARBA" id="ARBA00022968"/>
    </source>
</evidence>
<comment type="caution">
    <text evidence="10">The sequence shown here is derived from an EMBL/GenBank/DDBJ whole genome shotgun (WGS) entry which is preliminary data.</text>
</comment>
<dbReference type="AlphaFoldDB" id="A0A815XIP4"/>